<accession>A0A194AHQ4</accession>
<dbReference type="Gene3D" id="3.30.2350.10">
    <property type="entry name" value="Pseudouridine synthase"/>
    <property type="match status" value="1"/>
</dbReference>
<dbReference type="PANTHER" id="PTHR21600">
    <property type="entry name" value="MITOCHONDRIAL RNA PSEUDOURIDINE SYNTHASE"/>
    <property type="match status" value="1"/>
</dbReference>
<reference evidence="14" key="1">
    <citation type="submission" date="2016-06" db="EMBL/GenBank/DDBJ databases">
        <title>Draft genome sequence of Desulfoplanes formicivorans strain Pf12B.</title>
        <authorList>
            <person name="Watanabe M."/>
            <person name="Kojima H."/>
            <person name="Fukui M."/>
        </authorList>
    </citation>
    <scope>NUCLEOTIDE SEQUENCE [LARGE SCALE GENOMIC DNA]</scope>
    <source>
        <strain evidence="14">Pf12B</strain>
    </source>
</reference>
<name>A0A194AHQ4_9BACT</name>
<dbReference type="PANTHER" id="PTHR21600:SF92">
    <property type="entry name" value="RIBOSOMAL LARGE SUBUNIT PSEUDOURIDINE SYNTHASE C"/>
    <property type="match status" value="1"/>
</dbReference>
<organism evidence="13 14">
    <name type="scientific">Desulfoplanes formicivorans</name>
    <dbReference type="NCBI Taxonomy" id="1592317"/>
    <lineage>
        <taxon>Bacteria</taxon>
        <taxon>Pseudomonadati</taxon>
        <taxon>Thermodesulfobacteriota</taxon>
        <taxon>Desulfovibrionia</taxon>
        <taxon>Desulfovibrionales</taxon>
        <taxon>Desulfoplanaceae</taxon>
        <taxon>Desulfoplanes</taxon>
    </lineage>
</organism>
<evidence type="ECO:0000256" key="10">
    <source>
        <dbReference type="ARBA" id="ARBA00033053"/>
    </source>
</evidence>
<evidence type="ECO:0000313" key="13">
    <source>
        <dbReference type="EMBL" id="GAU08853.1"/>
    </source>
</evidence>
<evidence type="ECO:0000256" key="9">
    <source>
        <dbReference type="ARBA" id="ARBA00031975"/>
    </source>
</evidence>
<dbReference type="InterPro" id="IPR036986">
    <property type="entry name" value="S4_RNA-bd_sf"/>
</dbReference>
<dbReference type="EMBL" id="BDFE01000015">
    <property type="protein sequence ID" value="GAU08853.1"/>
    <property type="molecule type" value="Genomic_DNA"/>
</dbReference>
<dbReference type="InterPro" id="IPR006145">
    <property type="entry name" value="PsdUridine_synth_RsuA/RluA"/>
</dbReference>
<evidence type="ECO:0000256" key="2">
    <source>
        <dbReference type="ARBA" id="ARBA00002876"/>
    </source>
</evidence>
<evidence type="ECO:0000256" key="5">
    <source>
        <dbReference type="ARBA" id="ARBA00017128"/>
    </source>
</evidence>
<evidence type="ECO:0000256" key="11">
    <source>
        <dbReference type="PROSITE-ProRule" id="PRU00182"/>
    </source>
</evidence>
<keyword evidence="6" id="KW-0698">rRNA processing</keyword>
<dbReference type="SUPFAM" id="SSF55120">
    <property type="entry name" value="Pseudouridine synthase"/>
    <property type="match status" value="1"/>
</dbReference>
<evidence type="ECO:0000256" key="7">
    <source>
        <dbReference type="ARBA" id="ARBA00023235"/>
    </source>
</evidence>
<dbReference type="InterPro" id="IPR050188">
    <property type="entry name" value="RluA_PseudoU_synthase"/>
</dbReference>
<protein>
    <recommendedName>
        <fullName evidence="5">Ribosomal large subunit pseudouridine synthase C</fullName>
        <ecNumber evidence="4">5.4.99.24</ecNumber>
    </recommendedName>
    <alternativeName>
        <fullName evidence="8">23S rRNA pseudouridine(955/2504/2580) synthase</fullName>
    </alternativeName>
    <alternativeName>
        <fullName evidence="9">rRNA pseudouridylate synthase C</fullName>
    </alternativeName>
    <alternativeName>
        <fullName evidence="10">rRNA-uridine isomerase C</fullName>
    </alternativeName>
</protein>
<dbReference type="InterPro" id="IPR006224">
    <property type="entry name" value="PsdUridine_synth_RluA-like_CS"/>
</dbReference>
<evidence type="ECO:0000313" key="14">
    <source>
        <dbReference type="Proteomes" id="UP000095200"/>
    </source>
</evidence>
<dbReference type="SMART" id="SM00363">
    <property type="entry name" value="S4"/>
    <property type="match status" value="1"/>
</dbReference>
<comment type="similarity">
    <text evidence="3">Belongs to the pseudouridine synthase RluA family.</text>
</comment>
<evidence type="ECO:0000256" key="1">
    <source>
        <dbReference type="ARBA" id="ARBA00000381"/>
    </source>
</evidence>
<comment type="catalytic activity">
    <reaction evidence="1">
        <text>uridine(955/2504/2580) in 23S rRNA = pseudouridine(955/2504/2580) in 23S rRNA</text>
        <dbReference type="Rhea" id="RHEA:42528"/>
        <dbReference type="Rhea" id="RHEA-COMP:10099"/>
        <dbReference type="Rhea" id="RHEA-COMP:10100"/>
        <dbReference type="ChEBI" id="CHEBI:65314"/>
        <dbReference type="ChEBI" id="CHEBI:65315"/>
        <dbReference type="EC" id="5.4.99.24"/>
    </reaction>
</comment>
<dbReference type="PROSITE" id="PS50889">
    <property type="entry name" value="S4"/>
    <property type="match status" value="1"/>
</dbReference>
<feature type="domain" description="RNA-binding S4" evidence="12">
    <location>
        <begin position="16"/>
        <end position="73"/>
    </location>
</feature>
<dbReference type="CDD" id="cd00165">
    <property type="entry name" value="S4"/>
    <property type="match status" value="1"/>
</dbReference>
<dbReference type="PROSITE" id="PS01129">
    <property type="entry name" value="PSI_RLU"/>
    <property type="match status" value="1"/>
</dbReference>
<dbReference type="OrthoDB" id="128480at2"/>
<dbReference type="GO" id="GO:0000455">
    <property type="term" value="P:enzyme-directed rRNA pseudouridine synthesis"/>
    <property type="evidence" value="ECO:0007669"/>
    <property type="project" value="UniProtKB-ARBA"/>
</dbReference>
<dbReference type="RefSeq" id="WP_069858679.1">
    <property type="nucleotide sequence ID" value="NZ_BDFE01000015.1"/>
</dbReference>
<proteinExistence type="inferred from homology"/>
<keyword evidence="7" id="KW-0413">Isomerase</keyword>
<evidence type="ECO:0000256" key="3">
    <source>
        <dbReference type="ARBA" id="ARBA00010876"/>
    </source>
</evidence>
<gene>
    <name evidence="13" type="ORF">DPF_1570</name>
</gene>
<evidence type="ECO:0000256" key="6">
    <source>
        <dbReference type="ARBA" id="ARBA00022552"/>
    </source>
</evidence>
<evidence type="ECO:0000256" key="4">
    <source>
        <dbReference type="ARBA" id="ARBA00012785"/>
    </source>
</evidence>
<keyword evidence="11" id="KW-0694">RNA-binding</keyword>
<dbReference type="CDD" id="cd02869">
    <property type="entry name" value="PseudoU_synth_RluA_like"/>
    <property type="match status" value="1"/>
</dbReference>
<dbReference type="GO" id="GO:0003723">
    <property type="term" value="F:RNA binding"/>
    <property type="evidence" value="ECO:0007669"/>
    <property type="project" value="UniProtKB-KW"/>
</dbReference>
<comment type="caution">
    <text evidence="13">The sequence shown here is derived from an EMBL/GenBank/DDBJ whole genome shotgun (WGS) entry which is preliminary data.</text>
</comment>
<dbReference type="Gene3D" id="3.10.290.10">
    <property type="entry name" value="RNA-binding S4 domain"/>
    <property type="match status" value="1"/>
</dbReference>
<sequence>MPVIHITIQPEESGQKILQLLQRRVGRDVPRSALMRVIRKGQVRVDGRRVKPFDRVSAGQDVRIPPFATREQPASSLSDKSKSGLPVTFEDRDMLVLNKPAGLPVHPGTGWTDSVTTRLAALFPDAPFVPVPVHRLDKNTSGILLVAKTYTFLRFMQDQWQAGRVNKHYLAWVQGRWPYRERSRLTDDLAKSGRPGRERVRTGGGKRAVCEVVPAVVRPDLSLLKVRLLTGRTHQIRVQLASRGFPLVGDPKYGGPAHVSMLLHAWSLAWEGHCLTVLPSWTGRFRVDSEFLSADHLKG</sequence>
<dbReference type="EC" id="5.4.99.24" evidence="4"/>
<dbReference type="InterPro" id="IPR020103">
    <property type="entry name" value="PsdUridine_synth_cat_dom_sf"/>
</dbReference>
<dbReference type="STRING" id="1592317.DPF_1570"/>
<evidence type="ECO:0000256" key="8">
    <source>
        <dbReference type="ARBA" id="ARBA00030705"/>
    </source>
</evidence>
<dbReference type="AlphaFoldDB" id="A0A194AHQ4"/>
<dbReference type="InterPro" id="IPR002942">
    <property type="entry name" value="S4_RNA-bd"/>
</dbReference>
<evidence type="ECO:0000259" key="12">
    <source>
        <dbReference type="SMART" id="SM00363"/>
    </source>
</evidence>
<comment type="function">
    <text evidence="2">Responsible for synthesis of pseudouridine from uracil at positions 955, 2504 and 2580 in 23S ribosomal RNA.</text>
</comment>
<dbReference type="GO" id="GO:0160141">
    <property type="term" value="F:23S rRNA pseudouridine(955/2504/2580) synthase activity"/>
    <property type="evidence" value="ECO:0007669"/>
    <property type="project" value="UniProtKB-EC"/>
</dbReference>
<dbReference type="Proteomes" id="UP000095200">
    <property type="component" value="Unassembled WGS sequence"/>
</dbReference>
<dbReference type="Pfam" id="PF00849">
    <property type="entry name" value="PseudoU_synth_2"/>
    <property type="match status" value="1"/>
</dbReference>
<keyword evidence="14" id="KW-1185">Reference proteome</keyword>